<dbReference type="InterPro" id="IPR039279">
    <property type="entry name" value="QRT3-like"/>
</dbReference>
<feature type="compositionally biased region" description="Polar residues" evidence="1">
    <location>
        <begin position="1410"/>
        <end position="1423"/>
    </location>
</feature>
<dbReference type="InterPro" id="IPR011050">
    <property type="entry name" value="Pectin_lyase_fold/virulence"/>
</dbReference>
<feature type="region of interest" description="Disordered" evidence="1">
    <location>
        <begin position="995"/>
        <end position="1065"/>
    </location>
</feature>
<dbReference type="GO" id="GO:0004650">
    <property type="term" value="F:polygalacturonase activity"/>
    <property type="evidence" value="ECO:0007669"/>
    <property type="project" value="InterPro"/>
</dbReference>
<feature type="compositionally biased region" description="Acidic residues" evidence="1">
    <location>
        <begin position="1037"/>
        <end position="1057"/>
    </location>
</feature>
<keyword evidence="2" id="KW-0732">Signal</keyword>
<dbReference type="HOGENOM" id="CLU_002540_0_0_1"/>
<organism evidence="4 5">
    <name type="scientific">Colletotrichum sublineola</name>
    <name type="common">Sorghum anthracnose fungus</name>
    <dbReference type="NCBI Taxonomy" id="1173701"/>
    <lineage>
        <taxon>Eukaryota</taxon>
        <taxon>Fungi</taxon>
        <taxon>Dikarya</taxon>
        <taxon>Ascomycota</taxon>
        <taxon>Pezizomycotina</taxon>
        <taxon>Sordariomycetes</taxon>
        <taxon>Hypocreomycetidae</taxon>
        <taxon>Glomerellales</taxon>
        <taxon>Glomerellaceae</taxon>
        <taxon>Colletotrichum</taxon>
        <taxon>Colletotrichum graminicola species complex</taxon>
    </lineage>
</organism>
<dbReference type="InterPro" id="IPR024535">
    <property type="entry name" value="RHGA/B-epi-like_pectate_lyase"/>
</dbReference>
<keyword evidence="5" id="KW-1185">Reference proteome</keyword>
<dbReference type="OrthoDB" id="4850323at2759"/>
<feature type="domain" description="Rhamnogalacturonase A/B/Epimerase-like pectate lyase" evidence="3">
    <location>
        <begin position="484"/>
        <end position="545"/>
    </location>
</feature>
<evidence type="ECO:0000313" key="4">
    <source>
        <dbReference type="EMBL" id="KDN63888.1"/>
    </source>
</evidence>
<evidence type="ECO:0000259" key="3">
    <source>
        <dbReference type="Pfam" id="PF12708"/>
    </source>
</evidence>
<dbReference type="InterPro" id="IPR012334">
    <property type="entry name" value="Pectin_lyas_fold"/>
</dbReference>
<feature type="region of interest" description="Disordered" evidence="1">
    <location>
        <begin position="23"/>
        <end position="77"/>
    </location>
</feature>
<dbReference type="eggNOG" id="ENOG502SYD2">
    <property type="taxonomic scope" value="Eukaryota"/>
</dbReference>
<feature type="domain" description="Rhamnogalacturonase A/B/Epimerase-like pectate lyase" evidence="3">
    <location>
        <begin position="110"/>
        <end position="350"/>
    </location>
</feature>
<dbReference type="Gene3D" id="2.160.20.10">
    <property type="entry name" value="Single-stranded right-handed beta-helix, Pectin lyase-like"/>
    <property type="match status" value="2"/>
</dbReference>
<proteinExistence type="predicted"/>
<dbReference type="EMBL" id="JMSE01001183">
    <property type="protein sequence ID" value="KDN63888.1"/>
    <property type="molecule type" value="Genomic_DNA"/>
</dbReference>
<feature type="region of interest" description="Disordered" evidence="1">
    <location>
        <begin position="1410"/>
        <end position="1431"/>
    </location>
</feature>
<feature type="region of interest" description="Disordered" evidence="1">
    <location>
        <begin position="1217"/>
        <end position="1240"/>
    </location>
</feature>
<sequence>MRRLALLVFVTAAARAANVSTTLVMPDGPVGLSPPLPPGPPRPPPPYAKGHANNQRGVAPDKHNMTGPRLGSDERFTTARVSRANQDGYWLSEMGSLGVSPFAASGYQVFRNVKDFGASGNGIDDDTEAINRAAASFSISNSDDLRCGDDCGSSTTLMGVVYFPPGKYLVSSPIIQYYYTQFVGNPWDRPTIVGSAYFEGIALFDANVYIPDGNGDQWYVNQSNFFRQIRNFIFDLTGMPNKNYQHDQEYVPAGVHWQVGQATSISHCHFEMPINDINGEPAEHIGIFMENGSGGSVNDLSFYGGNIGFVAGSQQFTAINLHFTLCATAIKHEWNWGFVWKNIYVQACWIAIDCTAFSETVTPPQGTGSITVLDSHFNGVPYAITVSRQNNQQPNIVLENLLVENSESVVLVSGGETLLQGSTSPLFLDLWASGYQVRPNGFAGSRSGFIDPKPNKPGSLLDASGKYFYREKTQYPGTRPLVATNHGVSNEGTGDQTAAINRLLAGNIGSTIFFPAGVYLVRGTVEIPPGSKIVGSSWSTIMGAGSYFEDEEDPKVMIQVGKPGDRGSMEISDMLFTVRGNTAGCILMEWNIHESGQGSAAMWDSHFRVGGNAGSDLLLDDCPARSGNVDRGCMAAVMLLHLTAQSSAYFDNVWVWVADHDLDDPANANAHVGEGGIPQNSMVEISVYAGRGVLIESQGPTWMWGCGSEHAQLYQWQVEGAKDLIMGHVQTETPYYQSDPDSLTPYRAGAWEGDPEFNDCGDDKLCLKAWALRVINSTDIFLYGLGFYSFFDDFELGCAPRERCQQSLIETARAGRVWLYNIFTKGNAEIVSPQGNLQPLWFNDTTRNGYTSNVAAWLSLALRDGSGSGEDGGNDDDENGEGGPAVYIDPTIWTTSSGGGGGSTSTPTIQCSNPCTYVLPPRELDRPTTIKLPRVETTLEIGWFETERSSDGNGAASTTRVYVTTKTTTTITFPAITTTRIDFWNEVVNVTSTTITPTSSVPVPPITLTDRPLTDWTGSESQPTITRTITPPPWPWPEDDIDDEDWEDDDNDDDDDDHIIIPPIVHTRGPPKPTCRSGCGIKCRIFCDLPCLLNCPPSNMPGVWGDNLPAPNNPNQPQPGNNDDCVTSTFSSCHEHCVQATPTPSCSTSCSRVIGCDTTGTTVASGVTPAPASGRDWTIEPEDAEDSRQELWDAAQAVLRHLLNLGLYDDDDINPPTTIRPTTTRPAPPTSTSTTPIGNPTPTGVLRIAYARVDDDMYFEGWRYLWLWYAQRVNAALGVCSPDASSTPSSGTDIQKPGYPASRSVTISGQSGCRYEGSDSGPGQLLCSGWSSPVKCEDDTGSISAPSICFEPDFSKTTTIIPRWIVVCQYGRNGNSRMEQLSPEELTRELPEEATLEDLLKVDESFTTMSLSLRESPSTSETPNPVAVRYR</sequence>
<accession>A0A066X414</accession>
<dbReference type="PANTHER" id="PTHR33928:SF2">
    <property type="entry name" value="PECTATE LYASE SUPERFAMILY PROTEIN DOMAIN-CONTAINING PROTEIN-RELATED"/>
    <property type="match status" value="1"/>
</dbReference>
<dbReference type="PANTHER" id="PTHR33928">
    <property type="entry name" value="POLYGALACTURONASE QRT3"/>
    <property type="match status" value="1"/>
</dbReference>
<protein>
    <recommendedName>
        <fullName evidence="3">Rhamnogalacturonase A/B/Epimerase-like pectate lyase domain-containing protein</fullName>
    </recommendedName>
</protein>
<comment type="caution">
    <text evidence="4">The sequence shown here is derived from an EMBL/GenBank/DDBJ whole genome shotgun (WGS) entry which is preliminary data.</text>
</comment>
<name>A0A066X414_COLSU</name>
<feature type="chain" id="PRO_5001629834" description="Rhamnogalacturonase A/B/Epimerase-like pectate lyase domain-containing protein" evidence="2">
    <location>
        <begin position="17"/>
        <end position="1431"/>
    </location>
</feature>
<feature type="compositionally biased region" description="Pro residues" evidence="1">
    <location>
        <begin position="32"/>
        <end position="47"/>
    </location>
</feature>
<dbReference type="Proteomes" id="UP000027238">
    <property type="component" value="Unassembled WGS sequence"/>
</dbReference>
<evidence type="ECO:0000256" key="1">
    <source>
        <dbReference type="SAM" id="MobiDB-lite"/>
    </source>
</evidence>
<feature type="compositionally biased region" description="Polar residues" evidence="1">
    <location>
        <begin position="1016"/>
        <end position="1029"/>
    </location>
</feature>
<dbReference type="SUPFAM" id="SSF51126">
    <property type="entry name" value="Pectin lyase-like"/>
    <property type="match status" value="2"/>
</dbReference>
<feature type="signal peptide" evidence="2">
    <location>
        <begin position="1"/>
        <end position="16"/>
    </location>
</feature>
<reference evidence="5" key="1">
    <citation type="journal article" date="2014" name="Genome Announc.">
        <title>Draft genome sequence of Colletotrichum sublineola, a destructive pathogen of cultivated sorghum.</title>
        <authorList>
            <person name="Baroncelli R."/>
            <person name="Sanz-Martin J.M."/>
            <person name="Rech G.E."/>
            <person name="Sukno S.A."/>
            <person name="Thon M.R."/>
        </authorList>
    </citation>
    <scope>NUCLEOTIDE SEQUENCE [LARGE SCALE GENOMIC DNA]</scope>
    <source>
        <strain evidence="5">TX430BB</strain>
    </source>
</reference>
<dbReference type="CDD" id="cd23668">
    <property type="entry name" value="GH55_beta13glucanase-like"/>
    <property type="match status" value="1"/>
</dbReference>
<evidence type="ECO:0000313" key="5">
    <source>
        <dbReference type="Proteomes" id="UP000027238"/>
    </source>
</evidence>
<dbReference type="OMA" id="AIDCTAF"/>
<dbReference type="Pfam" id="PF12708">
    <property type="entry name" value="Pect-lyase_RHGA_epim"/>
    <property type="match status" value="2"/>
</dbReference>
<dbReference type="STRING" id="1173701.A0A066X414"/>
<gene>
    <name evidence="4" type="ORF">CSUB01_10805</name>
</gene>
<evidence type="ECO:0000256" key="2">
    <source>
        <dbReference type="SAM" id="SignalP"/>
    </source>
</evidence>